<dbReference type="SUPFAM" id="SSF109854">
    <property type="entry name" value="DinB/YfiT-like putative metalloenzymes"/>
    <property type="match status" value="1"/>
</dbReference>
<sequence>MTGTVHSQIQPYIDAWTHSIESIAELVRPVPAGAWNRPTECPYWSVRDVVSHVIGFECELLGDPRPIHTLPSDLRHMATEHARYVEVPVDKRRHHTAPEVVGELDYTIIRRSRQLRNETRGAQDTVRGPMGRETTLEELLKWRVFDVWVHEQDLRRALGEPGNLDSPGAVVARDHILAELPKVVAERAGAPAGSAVVFDVHGELEFMRTVRVDTEGHGSIDGSVSLGPAVTLTLDWETFVRLTCGRTRAAAVEDRLKTEGDRSLADAILANIAVTQ</sequence>
<dbReference type="EMBL" id="FZOF01000023">
    <property type="protein sequence ID" value="SNT39982.1"/>
    <property type="molecule type" value="Genomic_DNA"/>
</dbReference>
<dbReference type="Pfam" id="PF07398">
    <property type="entry name" value="MDMPI_C"/>
    <property type="match status" value="1"/>
</dbReference>
<dbReference type="InterPro" id="IPR010872">
    <property type="entry name" value="MDMPI_C-term_domain"/>
</dbReference>
<reference evidence="3 4" key="1">
    <citation type="submission" date="2017-06" db="EMBL/GenBank/DDBJ databases">
        <authorList>
            <person name="Kim H.J."/>
            <person name="Triplett B.A."/>
        </authorList>
    </citation>
    <scope>NUCLEOTIDE SEQUENCE [LARGE SCALE GENOMIC DNA]</scope>
    <source>
        <strain evidence="3 4">CGMCC 4.1858</strain>
    </source>
</reference>
<name>A0A239MCS7_9ACTN</name>
<feature type="domain" description="Mycothiol-dependent maleylpyruvate isomerase metal-binding" evidence="2">
    <location>
        <begin position="17"/>
        <end position="155"/>
    </location>
</feature>
<dbReference type="AlphaFoldDB" id="A0A239MCS7"/>
<evidence type="ECO:0000259" key="2">
    <source>
        <dbReference type="Pfam" id="PF11716"/>
    </source>
</evidence>
<dbReference type="GO" id="GO:0046872">
    <property type="term" value="F:metal ion binding"/>
    <property type="evidence" value="ECO:0007669"/>
    <property type="project" value="InterPro"/>
</dbReference>
<dbReference type="Gene3D" id="1.20.120.450">
    <property type="entry name" value="dinb family like domain"/>
    <property type="match status" value="1"/>
</dbReference>
<evidence type="ECO:0000313" key="4">
    <source>
        <dbReference type="Proteomes" id="UP000198280"/>
    </source>
</evidence>
<keyword evidence="4" id="KW-1185">Reference proteome</keyword>
<dbReference type="Proteomes" id="UP000198280">
    <property type="component" value="Unassembled WGS sequence"/>
</dbReference>
<feature type="domain" description="MDMPI C-terminal" evidence="1">
    <location>
        <begin position="171"/>
        <end position="266"/>
    </location>
</feature>
<proteinExistence type="predicted"/>
<dbReference type="RefSeq" id="WP_089227527.1">
    <property type="nucleotide sequence ID" value="NZ_FZOF01000023.1"/>
</dbReference>
<evidence type="ECO:0000313" key="3">
    <source>
        <dbReference type="EMBL" id="SNT39982.1"/>
    </source>
</evidence>
<dbReference type="Pfam" id="PF11716">
    <property type="entry name" value="MDMPI_N"/>
    <property type="match status" value="1"/>
</dbReference>
<protein>
    <submittedName>
        <fullName evidence="3">TIGR03083 family protein</fullName>
    </submittedName>
</protein>
<dbReference type="NCBIfam" id="TIGR03083">
    <property type="entry name" value="maleylpyruvate isomerase family mycothiol-dependent enzyme"/>
    <property type="match status" value="1"/>
</dbReference>
<gene>
    <name evidence="3" type="ORF">SAMN05216252_123117</name>
</gene>
<organism evidence="3 4">
    <name type="scientific">Actinacidiphila glaucinigra</name>
    <dbReference type="NCBI Taxonomy" id="235986"/>
    <lineage>
        <taxon>Bacteria</taxon>
        <taxon>Bacillati</taxon>
        <taxon>Actinomycetota</taxon>
        <taxon>Actinomycetes</taxon>
        <taxon>Kitasatosporales</taxon>
        <taxon>Streptomycetaceae</taxon>
        <taxon>Actinacidiphila</taxon>
    </lineage>
</organism>
<dbReference type="InterPro" id="IPR034660">
    <property type="entry name" value="DinB/YfiT-like"/>
</dbReference>
<evidence type="ECO:0000259" key="1">
    <source>
        <dbReference type="Pfam" id="PF07398"/>
    </source>
</evidence>
<dbReference type="InterPro" id="IPR017517">
    <property type="entry name" value="Maleyloyr_isom"/>
</dbReference>
<dbReference type="OrthoDB" id="154293at2"/>
<accession>A0A239MCS7</accession>
<dbReference type="InterPro" id="IPR024344">
    <property type="entry name" value="MDMPI_metal-binding"/>
</dbReference>